<dbReference type="KEGG" id="cci:CC1G_15086"/>
<organism evidence="1 2">
    <name type="scientific">Coprinopsis cinerea (strain Okayama-7 / 130 / ATCC MYA-4618 / FGSC 9003)</name>
    <name type="common">Inky cap fungus</name>
    <name type="synonym">Hormographiella aspergillata</name>
    <dbReference type="NCBI Taxonomy" id="240176"/>
    <lineage>
        <taxon>Eukaryota</taxon>
        <taxon>Fungi</taxon>
        <taxon>Dikarya</taxon>
        <taxon>Basidiomycota</taxon>
        <taxon>Agaricomycotina</taxon>
        <taxon>Agaricomycetes</taxon>
        <taxon>Agaricomycetidae</taxon>
        <taxon>Agaricales</taxon>
        <taxon>Agaricineae</taxon>
        <taxon>Psathyrellaceae</taxon>
        <taxon>Coprinopsis</taxon>
    </lineage>
</organism>
<comment type="caution">
    <text evidence="1">The sequence shown here is derived from an EMBL/GenBank/DDBJ whole genome shotgun (WGS) entry which is preliminary data.</text>
</comment>
<accession>D6RPF3</accession>
<proteinExistence type="predicted"/>
<reference evidence="1 2" key="1">
    <citation type="journal article" date="2010" name="Proc. Natl. Acad. Sci. U.S.A.">
        <title>Insights into evolution of multicellular fungi from the assembled chromosomes of the mushroom Coprinopsis cinerea (Coprinus cinereus).</title>
        <authorList>
            <person name="Stajich J.E."/>
            <person name="Wilke S.K."/>
            <person name="Ahren D."/>
            <person name="Au C.H."/>
            <person name="Birren B.W."/>
            <person name="Borodovsky M."/>
            <person name="Burns C."/>
            <person name="Canback B."/>
            <person name="Casselton L.A."/>
            <person name="Cheng C.K."/>
            <person name="Deng J."/>
            <person name="Dietrich F.S."/>
            <person name="Fargo D.C."/>
            <person name="Farman M.L."/>
            <person name="Gathman A.C."/>
            <person name="Goldberg J."/>
            <person name="Guigo R."/>
            <person name="Hoegger P.J."/>
            <person name="Hooker J.B."/>
            <person name="Huggins A."/>
            <person name="James T.Y."/>
            <person name="Kamada T."/>
            <person name="Kilaru S."/>
            <person name="Kodira C."/>
            <person name="Kues U."/>
            <person name="Kupfer D."/>
            <person name="Kwan H.S."/>
            <person name="Lomsadze A."/>
            <person name="Li W."/>
            <person name="Lilly W.W."/>
            <person name="Ma L.J."/>
            <person name="Mackey A.J."/>
            <person name="Manning G."/>
            <person name="Martin F."/>
            <person name="Muraguchi H."/>
            <person name="Natvig D.O."/>
            <person name="Palmerini H."/>
            <person name="Ramesh M.A."/>
            <person name="Rehmeyer C.J."/>
            <person name="Roe B.A."/>
            <person name="Shenoy N."/>
            <person name="Stanke M."/>
            <person name="Ter-Hovhannisyan V."/>
            <person name="Tunlid A."/>
            <person name="Velagapudi R."/>
            <person name="Vision T.J."/>
            <person name="Zeng Q."/>
            <person name="Zolan M.E."/>
            <person name="Pukkila P.J."/>
        </authorList>
    </citation>
    <scope>NUCLEOTIDE SEQUENCE [LARGE SCALE GENOMIC DNA]</scope>
    <source>
        <strain evidence="2">Okayama-7 / 130 / ATCC MYA-4618 / FGSC 9003</strain>
    </source>
</reference>
<name>D6RPF3_COPC7</name>
<evidence type="ECO:0000313" key="1">
    <source>
        <dbReference type="EMBL" id="EFI27258.1"/>
    </source>
</evidence>
<protein>
    <submittedName>
        <fullName evidence="1">Uncharacterized protein</fullName>
    </submittedName>
</protein>
<dbReference type="GeneID" id="9378155"/>
<dbReference type="RefSeq" id="XP_002910752.1">
    <property type="nucleotide sequence ID" value="XM_002910706.1"/>
</dbReference>
<sequence length="179" mass="19598">MLARFASLATTTEPNQICGHGTRRGLDEYISLKVSSRRAAVNWQVDGRLSESRIHRTTLCDGSPTHRRRQCKSLLPHGQGFLGQLCMSENPQASPLGHQGDEQEPRNPAKTKILPRVPCTFAVNRSYAAGFAPPRVHEKETTIPLKDNIETGCGASGFWKDLLGGSFPKMSAQQLFVGG</sequence>
<dbReference type="Proteomes" id="UP000001861">
    <property type="component" value="Unassembled WGS sequence"/>
</dbReference>
<dbReference type="AlphaFoldDB" id="D6RPF3"/>
<gene>
    <name evidence="1" type="ORF">CC1G_15086</name>
</gene>
<dbReference type="InParanoid" id="D6RPF3"/>
<evidence type="ECO:0000313" key="2">
    <source>
        <dbReference type="Proteomes" id="UP000001861"/>
    </source>
</evidence>
<keyword evidence="2" id="KW-1185">Reference proteome</keyword>
<dbReference type="HOGENOM" id="CLU_1503361_0_0_1"/>
<dbReference type="VEuPathDB" id="FungiDB:CC1G_15086"/>
<dbReference type="EMBL" id="AACS02000008">
    <property type="protein sequence ID" value="EFI27258.1"/>
    <property type="molecule type" value="Genomic_DNA"/>
</dbReference>